<dbReference type="GO" id="GO:0004748">
    <property type="term" value="F:ribonucleoside-diphosphate reductase activity, thioredoxin disulfide as acceptor"/>
    <property type="evidence" value="ECO:0007669"/>
    <property type="project" value="UniProtKB-EC"/>
</dbReference>
<dbReference type="InterPro" id="IPR036844">
    <property type="entry name" value="Hint_dom_sf"/>
</dbReference>
<evidence type="ECO:0000256" key="6">
    <source>
        <dbReference type="ARBA" id="ARBA00023116"/>
    </source>
</evidence>
<dbReference type="Gene3D" id="3.10.28.10">
    <property type="entry name" value="Homing endonucleases"/>
    <property type="match status" value="1"/>
</dbReference>
<keyword evidence="11" id="KW-1185">Reference proteome</keyword>
<dbReference type="EC" id="1.17.4.1" evidence="8"/>
<dbReference type="PROSITE" id="PS50817">
    <property type="entry name" value="INTEIN_N_TER"/>
    <property type="match status" value="1"/>
</dbReference>
<accession>A0A1V8M4S4</accession>
<keyword evidence="7" id="KW-0170">Cobalt</keyword>
<dbReference type="SMART" id="SM00306">
    <property type="entry name" value="HintN"/>
    <property type="match status" value="1"/>
</dbReference>
<proteinExistence type="inferred from homology"/>
<dbReference type="InterPro" id="IPR003587">
    <property type="entry name" value="Hint_dom_N"/>
</dbReference>
<dbReference type="InterPro" id="IPR050862">
    <property type="entry name" value="RdRp_reductase_class-2"/>
</dbReference>
<dbReference type="STRING" id="1420851.AU255_01015"/>
<dbReference type="InterPro" id="IPR004860">
    <property type="entry name" value="LAGLIDADG_dom"/>
</dbReference>
<dbReference type="InterPro" id="IPR006141">
    <property type="entry name" value="Intein_N"/>
</dbReference>
<dbReference type="InterPro" id="IPR006142">
    <property type="entry name" value="INTEIN"/>
</dbReference>
<organism evidence="10 11">
    <name type="scientific">Methyloprofundus sedimenti</name>
    <dbReference type="NCBI Taxonomy" id="1420851"/>
    <lineage>
        <taxon>Bacteria</taxon>
        <taxon>Pseudomonadati</taxon>
        <taxon>Pseudomonadota</taxon>
        <taxon>Gammaproteobacteria</taxon>
        <taxon>Methylococcales</taxon>
        <taxon>Methylococcaceae</taxon>
        <taxon>Methyloprofundus</taxon>
    </lineage>
</organism>
<dbReference type="GO" id="GO:0009263">
    <property type="term" value="P:deoxyribonucleotide biosynthetic process"/>
    <property type="evidence" value="ECO:0007669"/>
    <property type="project" value="UniProtKB-KW"/>
</dbReference>
<protein>
    <recommendedName>
        <fullName evidence="8">Ribonucleoside-diphosphate reductase</fullName>
        <ecNumber evidence="8">1.17.4.1</ecNumber>
    </recommendedName>
</protein>
<dbReference type="InterPro" id="IPR027434">
    <property type="entry name" value="Homing_endonucl"/>
</dbReference>
<comment type="catalytic activity">
    <reaction evidence="8">
        <text>a 2'-deoxyribonucleoside 5'-diphosphate + [thioredoxin]-disulfide + H2O = a ribonucleoside 5'-diphosphate + [thioredoxin]-dithiol</text>
        <dbReference type="Rhea" id="RHEA:23252"/>
        <dbReference type="Rhea" id="RHEA-COMP:10698"/>
        <dbReference type="Rhea" id="RHEA-COMP:10700"/>
        <dbReference type="ChEBI" id="CHEBI:15377"/>
        <dbReference type="ChEBI" id="CHEBI:29950"/>
        <dbReference type="ChEBI" id="CHEBI:50058"/>
        <dbReference type="ChEBI" id="CHEBI:57930"/>
        <dbReference type="ChEBI" id="CHEBI:73316"/>
        <dbReference type="EC" id="1.17.4.1"/>
    </reaction>
</comment>
<dbReference type="Pfam" id="PF14528">
    <property type="entry name" value="LAGLIDADG_3"/>
    <property type="match status" value="1"/>
</dbReference>
<dbReference type="SUPFAM" id="SSF51998">
    <property type="entry name" value="PFL-like glycyl radical enzymes"/>
    <property type="match status" value="1"/>
</dbReference>
<dbReference type="InterPro" id="IPR000788">
    <property type="entry name" value="RNR_lg_C"/>
</dbReference>
<dbReference type="Gene3D" id="2.170.16.10">
    <property type="entry name" value="Hedgehog/Intein (Hint) domain"/>
    <property type="match status" value="1"/>
</dbReference>
<gene>
    <name evidence="10" type="ORF">AU255_01015</name>
</gene>
<dbReference type="PROSITE" id="PS50818">
    <property type="entry name" value="INTEIN_C_TER"/>
    <property type="match status" value="1"/>
</dbReference>
<dbReference type="Proteomes" id="UP000191980">
    <property type="component" value="Unassembled WGS sequence"/>
</dbReference>
<evidence type="ECO:0000256" key="4">
    <source>
        <dbReference type="ARBA" id="ARBA00023000"/>
    </source>
</evidence>
<keyword evidence="6 8" id="KW-0215">Deoxyribonucleotide synthesis</keyword>
<keyword evidence="4" id="KW-0651">Protein splicing</keyword>
<dbReference type="SUPFAM" id="SSF55608">
    <property type="entry name" value="Homing endonucleases"/>
    <property type="match status" value="1"/>
</dbReference>
<dbReference type="Pfam" id="PF00317">
    <property type="entry name" value="Ribonuc_red_lgN"/>
    <property type="match status" value="1"/>
</dbReference>
<comment type="similarity">
    <text evidence="8">Belongs to the ribonucleoside diphosphate reductase large chain family.</text>
</comment>
<dbReference type="GO" id="GO:0031419">
    <property type="term" value="F:cobalamin binding"/>
    <property type="evidence" value="ECO:0007669"/>
    <property type="project" value="UniProtKB-KW"/>
</dbReference>
<evidence type="ECO:0000256" key="2">
    <source>
        <dbReference type="ARBA" id="ARBA00022628"/>
    </source>
</evidence>
<keyword evidence="3" id="KW-0068">Autocatalytic cleavage</keyword>
<evidence type="ECO:0000256" key="5">
    <source>
        <dbReference type="ARBA" id="ARBA00023002"/>
    </source>
</evidence>
<dbReference type="OrthoDB" id="9762933at2"/>
<dbReference type="GO" id="GO:0005524">
    <property type="term" value="F:ATP binding"/>
    <property type="evidence" value="ECO:0007669"/>
    <property type="project" value="InterPro"/>
</dbReference>
<dbReference type="Pfam" id="PF02867">
    <property type="entry name" value="Ribonuc_red_lgC"/>
    <property type="match status" value="1"/>
</dbReference>
<dbReference type="CDD" id="cd00081">
    <property type="entry name" value="Hint"/>
    <property type="match status" value="1"/>
</dbReference>
<evidence type="ECO:0000256" key="3">
    <source>
        <dbReference type="ARBA" id="ARBA00022813"/>
    </source>
</evidence>
<feature type="domain" description="DOD-type homing endonuclease" evidence="9">
    <location>
        <begin position="440"/>
        <end position="590"/>
    </location>
</feature>
<evidence type="ECO:0000313" key="11">
    <source>
        <dbReference type="Proteomes" id="UP000191980"/>
    </source>
</evidence>
<dbReference type="RefSeq" id="WP_080521148.1">
    <property type="nucleotide sequence ID" value="NZ_LPUF01000001.1"/>
</dbReference>
<comment type="cofactor">
    <cofactor evidence="1">
        <name>adenosylcob(III)alamin</name>
        <dbReference type="ChEBI" id="CHEBI:18408"/>
    </cofactor>
</comment>
<evidence type="ECO:0000259" key="9">
    <source>
        <dbReference type="PROSITE" id="PS50819"/>
    </source>
</evidence>
<dbReference type="InterPro" id="IPR004042">
    <property type="entry name" value="Intein_endonuc_central"/>
</dbReference>
<name>A0A1V8M4S4_9GAMM</name>
<dbReference type="InterPro" id="IPR030934">
    <property type="entry name" value="Intein_C"/>
</dbReference>
<dbReference type="EMBL" id="LPUF01000001">
    <property type="protein sequence ID" value="OQK16518.1"/>
    <property type="molecule type" value="Genomic_DNA"/>
</dbReference>
<dbReference type="PROSITE" id="PS50819">
    <property type="entry name" value="INTEIN_ENDONUCLEASE"/>
    <property type="match status" value="1"/>
</dbReference>
<dbReference type="PANTHER" id="PTHR43371">
    <property type="entry name" value="VITAMIN B12-DEPENDENT RIBONUCLEOTIDE REDUCTASE"/>
    <property type="match status" value="1"/>
</dbReference>
<comment type="function">
    <text evidence="8">Provides the precursors necessary for DNA synthesis. Catalyzes the biosynthesis of deoxyribonucleotides from the corresponding ribonucleotides.</text>
</comment>
<dbReference type="AlphaFoldDB" id="A0A1V8M4S4"/>
<comment type="caution">
    <text evidence="10">The sequence shown here is derived from an EMBL/GenBank/DDBJ whole genome shotgun (WGS) entry which is preliminary data.</text>
</comment>
<evidence type="ECO:0000313" key="10">
    <source>
        <dbReference type="EMBL" id="OQK16518.1"/>
    </source>
</evidence>
<sequence length="1093" mass="121193">MTAKLAADSGAITEIPLQDASVDIWDTKYRLKTKSGVAIDGSIDETYQRVAKALSSVEKGKVKQDKYYKEFLWALRQGVIPAGRIISNAGAYEHKPATSTINCTVSGSIVDSMDDILGKVHEAGLTLKAGCGIGYEFSTLRPKDAYVSGAGAYTSGPLSFMDIYDKMCFTVSSAGGRRGAQMATFDIGHPDVIEFIRAKREDGRLRQFNLSLLITAEFVEAVKADKSWPLSFPVMQREWEEDNLDEADDTLIIWRDLPHTEGYVENADGLVACKISKTLPARRLWDIIMSSTYDYAEPGFILIDKVNEMNNNWFCEDIRATNPCVTADTWVQTEHGARQVSSLLGQQINLLVDGKLHQSGAEGFFKTATKKVVKLMTKEGYNLRLTKDHQVRKVVSQSRYKQETQWCAASELVAGDRVLLNNHQASNAWQGAYTEKQGYLIGLLIGDGTLKEDKTVLSVWKSAQVANAGFDSINTGVNAIMDKVLVASQEFTTHSDFNGWSEIAGRNEYRLSFAGLKSFAEELGMSAGNKAITPAIETASSDFYKGFLQGFFDADGSVQGSHEKGVSVRLAQSDLSRLEAVQRMLLRLGIKSSIDRNRRPAGIKQLPDGKGGNADYQIKAQHELVISGANLVVFQELVNFTDINKALKLNSALCNYKRQLNRERFTATVEAIIPDGIEDVFDIQVPGINTFDANGLHAHNCGEQPLPPYGSCLLGSINLTRFVEQPFTDNASFNWDTYRKTIRVFTRMLDNVVEINGLPLEQQQEEIISKRRHGMGYLGLGSTATMLGMHYGDEASLAFTGEVTKVLAVEGWKEALALAKEKGTAPALEKMYKVTGSMLHKRPEMVTDGYKVGDEIAGKVLHAKYSRYMQKIAEVEPELVAALMEHGARFTHHSSIAPTGTISLSLANNASNGIEPSFAHHYSRNVIRAGKKSKEKVDVFSFELLAYRKLINSKAMPYSEKENEKLPEYFITADAVTPKQHVDVQAAAQVWIDSSISKTANVPTDYPYEDFKNIYMYAYDKGLKGCTTFRFNPEVFQGVLVKESDLENTTYQFTLEDGHVLELKGNEQIEYDGEMHSAANLFDALKEGYYGKF</sequence>
<dbReference type="PANTHER" id="PTHR43371:SF1">
    <property type="entry name" value="RIBONUCLEOSIDE-DIPHOSPHATE REDUCTASE"/>
    <property type="match status" value="1"/>
</dbReference>
<dbReference type="InterPro" id="IPR013509">
    <property type="entry name" value="RNR_lsu_N"/>
</dbReference>
<dbReference type="Gene3D" id="3.20.70.20">
    <property type="match status" value="2"/>
</dbReference>
<evidence type="ECO:0000256" key="8">
    <source>
        <dbReference type="RuleBase" id="RU003410"/>
    </source>
</evidence>
<evidence type="ECO:0000256" key="1">
    <source>
        <dbReference type="ARBA" id="ARBA00001922"/>
    </source>
</evidence>
<keyword evidence="5 8" id="KW-0560">Oxidoreductase</keyword>
<evidence type="ECO:0000256" key="7">
    <source>
        <dbReference type="ARBA" id="ARBA00023285"/>
    </source>
</evidence>
<keyword evidence="2" id="KW-0846">Cobalamin</keyword>
<dbReference type="PRINTS" id="PR00379">
    <property type="entry name" value="INTEIN"/>
</dbReference>
<reference evidence="10 11" key="1">
    <citation type="submission" date="2015-12" db="EMBL/GenBank/DDBJ databases">
        <authorList>
            <person name="Shamseldin A."/>
            <person name="Moawad H."/>
            <person name="Abd El-Rahim W.M."/>
            <person name="Sadowsky M.J."/>
        </authorList>
    </citation>
    <scope>NUCLEOTIDE SEQUENCE [LARGE SCALE GENOMIC DNA]</scope>
    <source>
        <strain evidence="10 11">WF1</strain>
    </source>
</reference>
<dbReference type="SUPFAM" id="SSF51294">
    <property type="entry name" value="Hedgehog/intein (Hint) domain"/>
    <property type="match status" value="1"/>
</dbReference>
<dbReference type="GO" id="GO:0004519">
    <property type="term" value="F:endonuclease activity"/>
    <property type="evidence" value="ECO:0007669"/>
    <property type="project" value="InterPro"/>
</dbReference>
<dbReference type="GO" id="GO:0016539">
    <property type="term" value="P:intein-mediated protein splicing"/>
    <property type="evidence" value="ECO:0007669"/>
    <property type="project" value="InterPro"/>
</dbReference>